<feature type="transmembrane region" description="Helical" evidence="8">
    <location>
        <begin position="219"/>
        <end position="238"/>
    </location>
</feature>
<gene>
    <name evidence="12" type="ORF">AFUS01_LOCUS41790</name>
</gene>
<evidence type="ECO:0000256" key="3">
    <source>
        <dbReference type="ARBA" id="ARBA00022448"/>
    </source>
</evidence>
<feature type="transmembrane region" description="Helical" evidence="8">
    <location>
        <begin position="640"/>
        <end position="663"/>
    </location>
</feature>
<keyword evidence="5 8" id="KW-1133">Transmembrane helix</keyword>
<feature type="region of interest" description="Disordered" evidence="7">
    <location>
        <begin position="823"/>
        <end position="875"/>
    </location>
</feature>
<proteinExistence type="inferred from homology"/>
<feature type="domain" description="CSC1/OSCA1-like N-terminal transmembrane" evidence="10">
    <location>
        <begin position="137"/>
        <end position="238"/>
    </location>
</feature>
<evidence type="ECO:0000256" key="8">
    <source>
        <dbReference type="SAM" id="Phobius"/>
    </source>
</evidence>
<keyword evidence="4 8" id="KW-0812">Transmembrane</keyword>
<feature type="transmembrane region" description="Helical" evidence="8">
    <location>
        <begin position="569"/>
        <end position="588"/>
    </location>
</feature>
<name>A0A8J2LB76_9HEXA</name>
<feature type="transmembrane region" description="Helical" evidence="8">
    <location>
        <begin position="174"/>
        <end position="194"/>
    </location>
</feature>
<keyword evidence="3" id="KW-0813">Transport</keyword>
<evidence type="ECO:0000256" key="2">
    <source>
        <dbReference type="ARBA" id="ARBA00007779"/>
    </source>
</evidence>
<dbReference type="Pfam" id="PF14703">
    <property type="entry name" value="PHM7_cyt"/>
    <property type="match status" value="1"/>
</dbReference>
<protein>
    <recommendedName>
        <fullName evidence="14">CSC1-like protein 2</fullName>
    </recommendedName>
</protein>
<accession>A0A8J2LB76</accession>
<evidence type="ECO:0000256" key="6">
    <source>
        <dbReference type="ARBA" id="ARBA00023136"/>
    </source>
</evidence>
<keyword evidence="6 8" id="KW-0472">Membrane</keyword>
<sequence length="875" mass="98654">MPTLSWSFGEEVETVKRTRPVGDAIPNLTAACLLHHISRSTGILREGVNFGYEGIPQHIILNVIGSVSMILLFSCIRKKAWNYGRIAFVQQVGVSDGSHSNKDVLFGGVTSEAPPHSLARSRNPQQVQRSPLEVVIDDSGMFSWILTTLRLTDAQIEAKSGPDAVYYLSFQRHLIFIGCVIMVVSIVIVLPINAQGNPASNLTEFQSLTIRNLGERGKLLWVHVSLTIVYLIVTVAVLRHFSKSLAFAERDPVMSRTVMISRIAKRNSQCDKLERHFLEIYPDVEIEEISFAYNISRLRNAELSKNAASSARLYWENYCERKGKRPRMRPYTCGKLLCCCSICGLKSSDAIEYYHKEEERYGRFVELERKRALARPLGIAFITYRSVDMAHRVVTEYRLTAKCLKQRPTSSFSRKLKSSHWIVNYAPLPEDIYWENLALSYKAWYFKAILVNVVLILLVIVYSTPVFILNGINKKLAIKENFVQLGMFAAVGLTDTVPTMLLWITAVSLPSLVSVSDRAVGFWTKTAENRSRMVKTFTFLLFMVIILPSLGSQSFIAYFTGTDLNLNCIFYTGNSIFFVNYVITSSFLGTTSELMRLPELFCYAIKLCFAKSSAEMDSIRKSVLWDFQFGAQYAWTMLNFTMFIVFSLICPIITPFGLLYTVMKHYVDRYNVYFAYAPCKVEKEVHVTAINFVVVTMFLLQIIMLAYVNTKQDDSNKLLQVFSILGFCITTSFFIGQVFFNMCTNFSPISYQKMDTVDKGKDDEAGTTGEPSEITPLESNVPVTASTAEPVAPPVCRGSRKIYLDNEQMGRYYPKILRSNGQSIAPTPVAPSQLLSSHVGKETSRNESSNSKKQPRIMVTDVQLASTSGVRPTDV</sequence>
<dbReference type="Pfam" id="PF02714">
    <property type="entry name" value="RSN1_7TM"/>
    <property type="match status" value="1"/>
</dbReference>
<dbReference type="InterPro" id="IPR027815">
    <property type="entry name" value="CSC1/OSCA1-like_cyt"/>
</dbReference>
<dbReference type="EMBL" id="CAJVCH010563417">
    <property type="protein sequence ID" value="CAG7832083.1"/>
    <property type="molecule type" value="Genomic_DNA"/>
</dbReference>
<evidence type="ECO:0000259" key="11">
    <source>
        <dbReference type="Pfam" id="PF14703"/>
    </source>
</evidence>
<comment type="similarity">
    <text evidence="2">Belongs to the CSC1 (TC 1.A.17) family.</text>
</comment>
<evidence type="ECO:0000256" key="1">
    <source>
        <dbReference type="ARBA" id="ARBA00004141"/>
    </source>
</evidence>
<keyword evidence="13" id="KW-1185">Reference proteome</keyword>
<evidence type="ECO:0000256" key="4">
    <source>
        <dbReference type="ARBA" id="ARBA00022692"/>
    </source>
</evidence>
<reference evidence="12" key="1">
    <citation type="submission" date="2021-06" db="EMBL/GenBank/DDBJ databases">
        <authorList>
            <person name="Hodson N. C."/>
            <person name="Mongue J. A."/>
            <person name="Jaron S. K."/>
        </authorList>
    </citation>
    <scope>NUCLEOTIDE SEQUENCE</scope>
</reference>
<dbReference type="AlphaFoldDB" id="A0A8J2LB76"/>
<feature type="compositionally biased region" description="Polar residues" evidence="7">
    <location>
        <begin position="863"/>
        <end position="875"/>
    </location>
</feature>
<feature type="transmembrane region" description="Helical" evidence="8">
    <location>
        <begin position="488"/>
        <end position="515"/>
    </location>
</feature>
<dbReference type="PANTHER" id="PTHR13018">
    <property type="entry name" value="PROBABLE MEMBRANE PROTEIN DUF221-RELATED"/>
    <property type="match status" value="1"/>
</dbReference>
<evidence type="ECO:0000256" key="5">
    <source>
        <dbReference type="ARBA" id="ARBA00022989"/>
    </source>
</evidence>
<feature type="transmembrane region" description="Helical" evidence="8">
    <location>
        <begin position="689"/>
        <end position="709"/>
    </location>
</feature>
<dbReference type="PANTHER" id="PTHR13018:SF5">
    <property type="entry name" value="RE44586P"/>
    <property type="match status" value="1"/>
</dbReference>
<dbReference type="Pfam" id="PF13967">
    <property type="entry name" value="RSN1_TM"/>
    <property type="match status" value="1"/>
</dbReference>
<comment type="caution">
    <text evidence="12">The sequence shown here is derived from an EMBL/GenBank/DDBJ whole genome shotgun (WGS) entry which is preliminary data.</text>
</comment>
<organism evidence="12 13">
    <name type="scientific">Allacma fusca</name>
    <dbReference type="NCBI Taxonomy" id="39272"/>
    <lineage>
        <taxon>Eukaryota</taxon>
        <taxon>Metazoa</taxon>
        <taxon>Ecdysozoa</taxon>
        <taxon>Arthropoda</taxon>
        <taxon>Hexapoda</taxon>
        <taxon>Collembola</taxon>
        <taxon>Symphypleona</taxon>
        <taxon>Sminthuridae</taxon>
        <taxon>Allacma</taxon>
    </lineage>
</organism>
<dbReference type="Proteomes" id="UP000708208">
    <property type="component" value="Unassembled WGS sequence"/>
</dbReference>
<evidence type="ECO:0000259" key="10">
    <source>
        <dbReference type="Pfam" id="PF13967"/>
    </source>
</evidence>
<comment type="subcellular location">
    <subcellularLocation>
        <location evidence="1">Membrane</location>
        <topology evidence="1">Multi-pass membrane protein</topology>
    </subcellularLocation>
</comment>
<dbReference type="GO" id="GO:0005886">
    <property type="term" value="C:plasma membrane"/>
    <property type="evidence" value="ECO:0007669"/>
    <property type="project" value="TreeGrafter"/>
</dbReference>
<dbReference type="GO" id="GO:0005227">
    <property type="term" value="F:calcium-activated cation channel activity"/>
    <property type="evidence" value="ECO:0007669"/>
    <property type="project" value="InterPro"/>
</dbReference>
<evidence type="ECO:0000256" key="7">
    <source>
        <dbReference type="SAM" id="MobiDB-lite"/>
    </source>
</evidence>
<feature type="transmembrane region" description="Helical" evidence="8">
    <location>
        <begin position="721"/>
        <end position="740"/>
    </location>
</feature>
<dbReference type="InterPro" id="IPR003864">
    <property type="entry name" value="CSC1/OSCA1-like_7TM"/>
</dbReference>
<dbReference type="OrthoDB" id="1689567at2759"/>
<dbReference type="InterPro" id="IPR045122">
    <property type="entry name" value="Csc1-like"/>
</dbReference>
<evidence type="ECO:0000313" key="13">
    <source>
        <dbReference type="Proteomes" id="UP000708208"/>
    </source>
</evidence>
<feature type="domain" description="CSC1/OSCA1-like 7TM region" evidence="9">
    <location>
        <begin position="448"/>
        <end position="707"/>
    </location>
</feature>
<evidence type="ECO:0000259" key="9">
    <source>
        <dbReference type="Pfam" id="PF02714"/>
    </source>
</evidence>
<feature type="transmembrane region" description="Helical" evidence="8">
    <location>
        <begin position="536"/>
        <end position="557"/>
    </location>
</feature>
<feature type="transmembrane region" description="Helical" evidence="8">
    <location>
        <begin position="59"/>
        <end position="76"/>
    </location>
</feature>
<evidence type="ECO:0008006" key="14">
    <source>
        <dbReference type="Google" id="ProtNLM"/>
    </source>
</evidence>
<feature type="transmembrane region" description="Helical" evidence="8">
    <location>
        <begin position="444"/>
        <end position="468"/>
    </location>
</feature>
<feature type="domain" description="CSC1/OSCA1-like cytosolic" evidence="11">
    <location>
        <begin position="255"/>
        <end position="436"/>
    </location>
</feature>
<evidence type="ECO:0000313" key="12">
    <source>
        <dbReference type="EMBL" id="CAG7832083.1"/>
    </source>
</evidence>
<dbReference type="InterPro" id="IPR032880">
    <property type="entry name" value="CSC1/OSCA1-like_N"/>
</dbReference>
<feature type="region of interest" description="Disordered" evidence="7">
    <location>
        <begin position="757"/>
        <end position="779"/>
    </location>
</feature>